<accession>A0A853IK61</accession>
<organism evidence="1 2">
    <name type="scientific">Spartinivicinus marinus</name>
    <dbReference type="NCBI Taxonomy" id="2994442"/>
    <lineage>
        <taxon>Bacteria</taxon>
        <taxon>Pseudomonadati</taxon>
        <taxon>Pseudomonadota</taxon>
        <taxon>Gammaproteobacteria</taxon>
        <taxon>Oceanospirillales</taxon>
        <taxon>Zooshikellaceae</taxon>
        <taxon>Spartinivicinus</taxon>
    </lineage>
</organism>
<dbReference type="InterPro" id="IPR032871">
    <property type="entry name" value="AHH_dom_containing"/>
</dbReference>
<dbReference type="RefSeq" id="WP_266196045.1">
    <property type="nucleotide sequence ID" value="NZ_JAPJZK010000004.1"/>
</dbReference>
<keyword evidence="2" id="KW-1185">Reference proteome</keyword>
<dbReference type="EMBL" id="JACCKB010000141">
    <property type="protein sequence ID" value="NYZ69767.1"/>
    <property type="molecule type" value="Genomic_DNA"/>
</dbReference>
<proteinExistence type="predicted"/>
<evidence type="ECO:0000313" key="1">
    <source>
        <dbReference type="EMBL" id="NYZ69767.1"/>
    </source>
</evidence>
<protein>
    <submittedName>
        <fullName evidence="1">AHH domain-containing protein</fullName>
    </submittedName>
</protein>
<dbReference type="Proteomes" id="UP000569732">
    <property type="component" value="Unassembled WGS sequence"/>
</dbReference>
<name>A0A853IK61_9GAMM</name>
<evidence type="ECO:0000313" key="2">
    <source>
        <dbReference type="Proteomes" id="UP000569732"/>
    </source>
</evidence>
<comment type="caution">
    <text evidence="1">The sequence shown here is derived from an EMBL/GenBank/DDBJ whole genome shotgun (WGS) entry which is preliminary data.</text>
</comment>
<dbReference type="AlphaFoldDB" id="A0A853IK61"/>
<gene>
    <name evidence="1" type="ORF">H0A36_27525</name>
</gene>
<reference evidence="1 2" key="1">
    <citation type="submission" date="2020-07" db="EMBL/GenBank/DDBJ databases">
        <title>Endozoicomonas sp. nov., isolated from sediment.</title>
        <authorList>
            <person name="Gu T."/>
        </authorList>
    </citation>
    <scope>NUCLEOTIDE SEQUENCE [LARGE SCALE GENOMIC DNA]</scope>
    <source>
        <strain evidence="1 2">SM1973</strain>
    </source>
</reference>
<dbReference type="Pfam" id="PF14412">
    <property type="entry name" value="AHH"/>
    <property type="match status" value="1"/>
</dbReference>
<sequence length="337" mass="37942">MTEILSSQATQTGIDATIVSGGTAAGALAGGVGAPVAAATLLTAAAGRKGGKLLEAIINILMEIAEKIKKLSAHQWGGTRKYQQKNQIKHIEENKSFNEGEKKQQADEAEKENKKYKCEWNKCKGNHEKKIRYPSNGSVQRNNTYDSDWIRAGLEPWVLYGPGRNSYATLADYKDEAPNANYTGTAAAMIYPEYHTQKHHLISIKLFDSVTQLRDNAKLIGYDANNSNNGICLPSFIADIVQHDLQLHRGRHSRKLYDSKVLKALKVINQECKEYCKKDVKGNILNQKKLIDDLDSLSSIVKRKIINWEYLLSRKAFNNKEKSINRYEKIMKKRDED</sequence>